<dbReference type="CDD" id="cd05121">
    <property type="entry name" value="ABC1_ADCK3-like"/>
    <property type="match status" value="1"/>
</dbReference>
<feature type="transmembrane region" description="Helical" evidence="3">
    <location>
        <begin position="540"/>
        <end position="558"/>
    </location>
</feature>
<evidence type="ECO:0000256" key="1">
    <source>
        <dbReference type="ARBA" id="ARBA00009670"/>
    </source>
</evidence>
<dbReference type="AlphaFoldDB" id="A0A6N7Q0X8"/>
<feature type="compositionally biased region" description="Basic residues" evidence="2">
    <location>
        <begin position="29"/>
        <end position="39"/>
    </location>
</feature>
<dbReference type="SUPFAM" id="SSF56112">
    <property type="entry name" value="Protein kinase-like (PK-like)"/>
    <property type="match status" value="1"/>
</dbReference>
<dbReference type="InterPro" id="IPR004147">
    <property type="entry name" value="ABC1_dom"/>
</dbReference>
<dbReference type="EMBL" id="WJIE01000011">
    <property type="protein sequence ID" value="MRG96430.1"/>
    <property type="molecule type" value="Genomic_DNA"/>
</dbReference>
<feature type="compositionally biased region" description="Low complexity" evidence="2">
    <location>
        <begin position="15"/>
        <end position="28"/>
    </location>
</feature>
<organism evidence="5 6">
    <name type="scientific">Polyangium spumosum</name>
    <dbReference type="NCBI Taxonomy" id="889282"/>
    <lineage>
        <taxon>Bacteria</taxon>
        <taxon>Pseudomonadati</taxon>
        <taxon>Myxococcota</taxon>
        <taxon>Polyangia</taxon>
        <taxon>Polyangiales</taxon>
        <taxon>Polyangiaceae</taxon>
        <taxon>Polyangium</taxon>
    </lineage>
</organism>
<sequence length="589" mass="65945">MSSGAPSLPEDPRRASLVPPAAKAPSKASTKRTAPRGFRPKGRQSYRFIRAYYTTFVVLGSYLGFFFLGRFFGQAWLDARMADVHGRNARRVLSTIVELQGLFIKVGQLLSIMANFLPAQFRSGLEALQDQVPPRPYREIAERIERELGKPVGDVFERICEEPIASASLGQVHEAWLKDGAHVAVKVQHQNIDEIVRLDLTTIRRIMQIVSIFVPVQGLDAYYHQVRSMILEELDFQSEARNITRIADNFLRDPTVRFPRPVEGYCTSRVLTTDFVPGVKIGDIAALDARGVDRKALARKVVRVFCQQIFIDGVYHADPHPGNMLVGDDGALILLDFGAVAELSPQMREGIPEFLEGVIRRDTDQLIKAMRKMGFLSRADAPDVSEKVIEFFHQRFQDEVKIETFNLKDIKLDPQKGIESLVDLRKMNIGLKELSGAFHIPRDWVLLERTILLLTGLCTQLDPELSPMEVIRPYLQDFVLGNRDWAQIAVEAAKDMALKAITIPEDLRKYLNRANRGEFELRVKGLPSAARLVYTGIRQLIYAALGIASGFAALQLHLAGQAHLARYCLYGAAGAGVLLLGSILFARTK</sequence>
<protein>
    <recommendedName>
        <fullName evidence="4">ABC1 atypical kinase-like domain-containing protein</fullName>
    </recommendedName>
</protein>
<comment type="similarity">
    <text evidence="1">Belongs to the protein kinase superfamily. ADCK protein kinase family.</text>
</comment>
<dbReference type="InterPro" id="IPR050154">
    <property type="entry name" value="UbiB_kinase"/>
</dbReference>
<dbReference type="Proteomes" id="UP000440224">
    <property type="component" value="Unassembled WGS sequence"/>
</dbReference>
<feature type="transmembrane region" description="Helical" evidence="3">
    <location>
        <begin position="564"/>
        <end position="586"/>
    </location>
</feature>
<name>A0A6N7Q0X8_9BACT</name>
<dbReference type="PANTHER" id="PTHR10566:SF113">
    <property type="entry name" value="PROTEIN ACTIVITY OF BC1 COMPLEX KINASE 7, CHLOROPLASTIC"/>
    <property type="match status" value="1"/>
</dbReference>
<evidence type="ECO:0000313" key="5">
    <source>
        <dbReference type="EMBL" id="MRG96430.1"/>
    </source>
</evidence>
<feature type="region of interest" description="Disordered" evidence="2">
    <location>
        <begin position="1"/>
        <end position="39"/>
    </location>
</feature>
<dbReference type="Pfam" id="PF03109">
    <property type="entry name" value="ABC1"/>
    <property type="match status" value="1"/>
</dbReference>
<keyword evidence="3" id="KW-0472">Membrane</keyword>
<evidence type="ECO:0000313" key="6">
    <source>
        <dbReference type="Proteomes" id="UP000440224"/>
    </source>
</evidence>
<proteinExistence type="inferred from homology"/>
<evidence type="ECO:0000256" key="3">
    <source>
        <dbReference type="SAM" id="Phobius"/>
    </source>
</evidence>
<keyword evidence="3" id="KW-1133">Transmembrane helix</keyword>
<reference evidence="5 6" key="1">
    <citation type="submission" date="2019-10" db="EMBL/GenBank/DDBJ databases">
        <title>A soil myxobacterium in the family Polyangiaceae.</title>
        <authorList>
            <person name="Li Y."/>
            <person name="Wang J."/>
        </authorList>
    </citation>
    <scope>NUCLEOTIDE SEQUENCE [LARGE SCALE GENOMIC DNA]</scope>
    <source>
        <strain evidence="5 6">DSM 14734</strain>
    </source>
</reference>
<dbReference type="InterPro" id="IPR011009">
    <property type="entry name" value="Kinase-like_dom_sf"/>
</dbReference>
<evidence type="ECO:0000256" key="2">
    <source>
        <dbReference type="SAM" id="MobiDB-lite"/>
    </source>
</evidence>
<gene>
    <name evidence="5" type="ORF">GF068_31575</name>
</gene>
<keyword evidence="3" id="KW-0812">Transmembrane</keyword>
<comment type="caution">
    <text evidence="5">The sequence shown here is derived from an EMBL/GenBank/DDBJ whole genome shotgun (WGS) entry which is preliminary data.</text>
</comment>
<dbReference type="RefSeq" id="WP_338046646.1">
    <property type="nucleotide sequence ID" value="NZ_WJIE01000011.1"/>
</dbReference>
<feature type="transmembrane region" description="Helical" evidence="3">
    <location>
        <begin position="51"/>
        <end position="72"/>
    </location>
</feature>
<keyword evidence="6" id="KW-1185">Reference proteome</keyword>
<feature type="domain" description="ABC1 atypical kinase-like" evidence="4">
    <location>
        <begin position="128"/>
        <end position="369"/>
    </location>
</feature>
<dbReference type="PANTHER" id="PTHR10566">
    <property type="entry name" value="CHAPERONE-ACTIVITY OF BC1 COMPLEX CABC1 -RELATED"/>
    <property type="match status" value="1"/>
</dbReference>
<evidence type="ECO:0000259" key="4">
    <source>
        <dbReference type="Pfam" id="PF03109"/>
    </source>
</evidence>
<accession>A0A6N7Q0X8</accession>